<dbReference type="EMBL" id="AMZH03015780">
    <property type="protein sequence ID" value="RRT45527.1"/>
    <property type="molecule type" value="Genomic_DNA"/>
</dbReference>
<accession>A0A426Y176</accession>
<comment type="caution">
    <text evidence="2">The sequence shown here is derived from an EMBL/GenBank/DDBJ whole genome shotgun (WGS) entry which is preliminary data.</text>
</comment>
<feature type="region of interest" description="Disordered" evidence="1">
    <location>
        <begin position="1"/>
        <end position="44"/>
    </location>
</feature>
<protein>
    <submittedName>
        <fullName evidence="2">Uncharacterized protein</fullName>
    </submittedName>
</protein>
<organism evidence="2 3">
    <name type="scientific">Ensete ventricosum</name>
    <name type="common">Abyssinian banana</name>
    <name type="synonym">Musa ensete</name>
    <dbReference type="NCBI Taxonomy" id="4639"/>
    <lineage>
        <taxon>Eukaryota</taxon>
        <taxon>Viridiplantae</taxon>
        <taxon>Streptophyta</taxon>
        <taxon>Embryophyta</taxon>
        <taxon>Tracheophyta</taxon>
        <taxon>Spermatophyta</taxon>
        <taxon>Magnoliopsida</taxon>
        <taxon>Liliopsida</taxon>
        <taxon>Zingiberales</taxon>
        <taxon>Musaceae</taxon>
        <taxon>Ensete</taxon>
    </lineage>
</organism>
<gene>
    <name evidence="2" type="ORF">B296_00027638</name>
</gene>
<evidence type="ECO:0000313" key="2">
    <source>
        <dbReference type="EMBL" id="RRT45527.1"/>
    </source>
</evidence>
<dbReference type="AlphaFoldDB" id="A0A426Y176"/>
<reference evidence="2 3" key="1">
    <citation type="journal article" date="2014" name="Agronomy (Basel)">
        <title>A Draft Genome Sequence for Ensete ventricosum, the Drought-Tolerant Tree Against Hunger.</title>
        <authorList>
            <person name="Harrison J."/>
            <person name="Moore K.A."/>
            <person name="Paszkiewicz K."/>
            <person name="Jones T."/>
            <person name="Grant M."/>
            <person name="Ambacheew D."/>
            <person name="Muzemil S."/>
            <person name="Studholme D.J."/>
        </authorList>
    </citation>
    <scope>NUCLEOTIDE SEQUENCE [LARGE SCALE GENOMIC DNA]</scope>
</reference>
<evidence type="ECO:0000256" key="1">
    <source>
        <dbReference type="SAM" id="MobiDB-lite"/>
    </source>
</evidence>
<proteinExistence type="predicted"/>
<feature type="compositionally biased region" description="Basic and acidic residues" evidence="1">
    <location>
        <begin position="9"/>
        <end position="33"/>
    </location>
</feature>
<name>A0A426Y176_ENSVE</name>
<sequence length="76" mass="8422">MQCLVRQRNGSDEVFRSTEEREPLPPPSRRDAAKTNFGTPSGKQLGYGTGMVCIPLRLLSQPVIKHREEKQGLNGG</sequence>
<dbReference type="Proteomes" id="UP000287651">
    <property type="component" value="Unassembled WGS sequence"/>
</dbReference>
<evidence type="ECO:0000313" key="3">
    <source>
        <dbReference type="Proteomes" id="UP000287651"/>
    </source>
</evidence>